<gene>
    <name evidence="5" type="ORF">KB449_20115</name>
</gene>
<dbReference type="PROSITE" id="PS51918">
    <property type="entry name" value="RADICAL_SAM"/>
    <property type="match status" value="1"/>
</dbReference>
<dbReference type="PANTHER" id="PTHR43432">
    <property type="entry name" value="SLR0285 PROTEIN"/>
    <property type="match status" value="1"/>
</dbReference>
<accession>A0ABT6TN74</accession>
<evidence type="ECO:0000313" key="6">
    <source>
        <dbReference type="Proteomes" id="UP001161691"/>
    </source>
</evidence>
<keyword evidence="3" id="KW-0411">Iron-sulfur</keyword>
<feature type="domain" description="Radical SAM core" evidence="4">
    <location>
        <begin position="22"/>
        <end position="257"/>
    </location>
</feature>
<organism evidence="5 6">
    <name type="scientific">Cohnella hashimotonis</name>
    <dbReference type="NCBI Taxonomy" id="2826895"/>
    <lineage>
        <taxon>Bacteria</taxon>
        <taxon>Bacillati</taxon>
        <taxon>Bacillota</taxon>
        <taxon>Bacilli</taxon>
        <taxon>Bacillales</taxon>
        <taxon>Paenibacillaceae</taxon>
        <taxon>Cohnella</taxon>
    </lineage>
</organism>
<dbReference type="EMBL" id="JAGRPV010000001">
    <property type="protein sequence ID" value="MDI4647292.1"/>
    <property type="molecule type" value="Genomic_DNA"/>
</dbReference>
<protein>
    <submittedName>
        <fullName evidence="5">Radical SAM protein</fullName>
    </submittedName>
</protein>
<keyword evidence="2" id="KW-0408">Iron</keyword>
<proteinExistence type="predicted"/>
<dbReference type="InterPro" id="IPR058240">
    <property type="entry name" value="rSAM_sf"/>
</dbReference>
<sequence>MSDKPKVQYKKPKSLLNAAMGFLEDYTHTLNPYGGCAFGCAYCYVRSMPIAAFREEKWGTWVDVKQGAGELLRRELARAAAKGPVRIFMSSSTDPYQPAEYREQVTRSLLEAMADIPPDFLLVQTRSPLVTRDIDLLAQMGSRVRVSMTVETDLEAVRRVFSPAAPPIAARLKALARLKEAGVPVQAAVAPVLPSSERLPALLRPVTDRVVVDDYEMGDGSGGRRTKRLGLEPLYAQLGKADWLSPHAWRIVYERLRAYYREDELKISKSGFAP</sequence>
<dbReference type="SFLD" id="SFLDS00029">
    <property type="entry name" value="Radical_SAM"/>
    <property type="match status" value="1"/>
</dbReference>
<comment type="caution">
    <text evidence="5">The sequence shown here is derived from an EMBL/GenBank/DDBJ whole genome shotgun (WGS) entry which is preliminary data.</text>
</comment>
<keyword evidence="6" id="KW-1185">Reference proteome</keyword>
<dbReference type="InterPro" id="IPR007197">
    <property type="entry name" value="rSAM"/>
</dbReference>
<reference evidence="5" key="1">
    <citation type="submission" date="2023-04" db="EMBL/GenBank/DDBJ databases">
        <title>Comparative genomic analysis of Cohnella hashimotonis sp. nov., isolated from the International Space Station.</title>
        <authorList>
            <person name="Venkateswaran K."/>
            <person name="Simpson A."/>
        </authorList>
    </citation>
    <scope>NUCLEOTIDE SEQUENCE</scope>
    <source>
        <strain evidence="5">F6_2S_P_1</strain>
    </source>
</reference>
<dbReference type="PANTHER" id="PTHR43432:SF3">
    <property type="entry name" value="SLR0285 PROTEIN"/>
    <property type="match status" value="1"/>
</dbReference>
<dbReference type="CDD" id="cd01335">
    <property type="entry name" value="Radical_SAM"/>
    <property type="match status" value="1"/>
</dbReference>
<dbReference type="SUPFAM" id="SSF102114">
    <property type="entry name" value="Radical SAM enzymes"/>
    <property type="match status" value="1"/>
</dbReference>
<dbReference type="RefSeq" id="WP_282910067.1">
    <property type="nucleotide sequence ID" value="NZ_JAGRPV010000001.1"/>
</dbReference>
<dbReference type="SFLD" id="SFLDG01084">
    <property type="entry name" value="Uncharacterised_Radical_SAM_Su"/>
    <property type="match status" value="1"/>
</dbReference>
<dbReference type="Proteomes" id="UP001161691">
    <property type="component" value="Unassembled WGS sequence"/>
</dbReference>
<keyword evidence="1" id="KW-0479">Metal-binding</keyword>
<dbReference type="Gene3D" id="3.80.30.30">
    <property type="match status" value="1"/>
</dbReference>
<dbReference type="InterPro" id="IPR040086">
    <property type="entry name" value="MJ0683-like"/>
</dbReference>
<evidence type="ECO:0000256" key="3">
    <source>
        <dbReference type="ARBA" id="ARBA00023014"/>
    </source>
</evidence>
<evidence type="ECO:0000259" key="4">
    <source>
        <dbReference type="PROSITE" id="PS51918"/>
    </source>
</evidence>
<dbReference type="Pfam" id="PF04055">
    <property type="entry name" value="Radical_SAM"/>
    <property type="match status" value="1"/>
</dbReference>
<name>A0ABT6TN74_9BACL</name>
<evidence type="ECO:0000313" key="5">
    <source>
        <dbReference type="EMBL" id="MDI4647292.1"/>
    </source>
</evidence>
<evidence type="ECO:0000256" key="1">
    <source>
        <dbReference type="ARBA" id="ARBA00022723"/>
    </source>
</evidence>
<evidence type="ECO:0000256" key="2">
    <source>
        <dbReference type="ARBA" id="ARBA00023004"/>
    </source>
</evidence>